<keyword evidence="3 6" id="KW-0732">Signal</keyword>
<evidence type="ECO:0000256" key="3">
    <source>
        <dbReference type="ARBA" id="ARBA00022729"/>
    </source>
</evidence>
<feature type="domain" description="RagB/SusD" evidence="7">
    <location>
        <begin position="350"/>
        <end position="453"/>
    </location>
</feature>
<name>B2RHG8_PORG3</name>
<keyword evidence="5" id="KW-0998">Cell outer membrane</keyword>
<dbReference type="InterPro" id="IPR012944">
    <property type="entry name" value="SusD_RagB_dom"/>
</dbReference>
<dbReference type="eggNOG" id="COG1834">
    <property type="taxonomic scope" value="Bacteria"/>
</dbReference>
<dbReference type="SMR" id="B2RHG8"/>
<feature type="chain" id="PRO_5030165424" evidence="6">
    <location>
        <begin position="25"/>
        <end position="503"/>
    </location>
</feature>
<protein>
    <submittedName>
        <fullName evidence="9">Receptor antigen B</fullName>
    </submittedName>
</protein>
<feature type="signal peptide" evidence="6">
    <location>
        <begin position="1"/>
        <end position="24"/>
    </location>
</feature>
<dbReference type="EMBL" id="AP009380">
    <property type="protein sequence ID" value="BAG32813.1"/>
    <property type="molecule type" value="Genomic_DNA"/>
</dbReference>
<dbReference type="Pfam" id="PF07980">
    <property type="entry name" value="SusD_RagB"/>
    <property type="match status" value="1"/>
</dbReference>
<comment type="subcellular location">
    <subcellularLocation>
        <location evidence="1">Cell outer membrane</location>
    </subcellularLocation>
</comment>
<evidence type="ECO:0000256" key="6">
    <source>
        <dbReference type="SAM" id="SignalP"/>
    </source>
</evidence>
<evidence type="ECO:0000256" key="4">
    <source>
        <dbReference type="ARBA" id="ARBA00023136"/>
    </source>
</evidence>
<dbReference type="HOGENOM" id="CLU_015553_3_4_10"/>
<evidence type="ECO:0000256" key="5">
    <source>
        <dbReference type="ARBA" id="ARBA00023237"/>
    </source>
</evidence>
<accession>B2RHG8</accession>
<evidence type="ECO:0000256" key="1">
    <source>
        <dbReference type="ARBA" id="ARBA00004442"/>
    </source>
</evidence>
<evidence type="ECO:0000256" key="2">
    <source>
        <dbReference type="ARBA" id="ARBA00006275"/>
    </source>
</evidence>
<dbReference type="Gene3D" id="1.25.40.390">
    <property type="match status" value="1"/>
</dbReference>
<keyword evidence="9" id="KW-0675">Receptor</keyword>
<comment type="similarity">
    <text evidence="2">Belongs to the SusD family.</text>
</comment>
<dbReference type="GeneID" id="29255539"/>
<dbReference type="PROSITE" id="PS51257">
    <property type="entry name" value="PROKAR_LIPOPROTEIN"/>
    <property type="match status" value="1"/>
</dbReference>
<evidence type="ECO:0000313" key="10">
    <source>
        <dbReference type="Proteomes" id="UP000008842"/>
    </source>
</evidence>
<reference evidence="9 10" key="1">
    <citation type="journal article" date="2008" name="DNA Res.">
        <title>Determination of the genome sequence of Porphyromonas gingivalis strain ATCC 33277 and genomic comparison with strain W83 revealed extensive genome rearrangements in P. gingivalis.</title>
        <authorList>
            <person name="Naito M."/>
            <person name="Hirakawa H."/>
            <person name="Yamashita A."/>
            <person name="Ohara N."/>
            <person name="Shoji M."/>
            <person name="Yukitake H."/>
            <person name="Nakayama K."/>
            <person name="Toh H."/>
            <person name="Yoshimura F."/>
            <person name="Kuhara S."/>
            <person name="Hattori M."/>
            <person name="Hayashi T."/>
            <person name="Nakayama K."/>
        </authorList>
    </citation>
    <scope>NUCLEOTIDE SEQUENCE [LARGE SCALE GENOMIC DNA]</scope>
    <source>
        <strain evidence="10">ATCC 33277 / DSM 20709 / CIP 103683 / JCM 12257 / NCTC 11834 / 2561</strain>
    </source>
</reference>
<dbReference type="OrthoDB" id="1080118at2"/>
<dbReference type="Proteomes" id="UP000008842">
    <property type="component" value="Chromosome"/>
</dbReference>
<dbReference type="SUPFAM" id="SSF48452">
    <property type="entry name" value="TPR-like"/>
    <property type="match status" value="1"/>
</dbReference>
<evidence type="ECO:0000259" key="7">
    <source>
        <dbReference type="Pfam" id="PF07980"/>
    </source>
</evidence>
<organism evidence="9 10">
    <name type="scientific">Porphyromonas gingivalis (strain ATCC 33277 / DSM 20709 / CIP 103683 / JCM 12257 / NCTC 11834 / 2561)</name>
    <dbReference type="NCBI Taxonomy" id="431947"/>
    <lineage>
        <taxon>Bacteria</taxon>
        <taxon>Pseudomonadati</taxon>
        <taxon>Bacteroidota</taxon>
        <taxon>Bacteroidia</taxon>
        <taxon>Bacteroidales</taxon>
        <taxon>Porphyromonadaceae</taxon>
        <taxon>Porphyromonas</taxon>
    </lineage>
</organism>
<dbReference type="BioCyc" id="PGIN431947:G1G2V-320-MONOMER"/>
<dbReference type="Pfam" id="PF14322">
    <property type="entry name" value="SusD-like_3"/>
    <property type="match status" value="1"/>
</dbReference>
<proteinExistence type="inferred from homology"/>
<gene>
    <name evidence="9" type="primary">ragB</name>
    <name evidence="9" type="ordered locus">PGN_0294</name>
</gene>
<dbReference type="GO" id="GO:0009279">
    <property type="term" value="C:cell outer membrane"/>
    <property type="evidence" value="ECO:0007669"/>
    <property type="project" value="UniProtKB-SubCell"/>
</dbReference>
<dbReference type="KEGG" id="pgn:PGN_0294"/>
<dbReference type="AlphaFoldDB" id="B2RHG8"/>
<keyword evidence="4" id="KW-0472">Membrane</keyword>
<dbReference type="InterPro" id="IPR033985">
    <property type="entry name" value="SusD-like_N"/>
</dbReference>
<evidence type="ECO:0000259" key="8">
    <source>
        <dbReference type="Pfam" id="PF14322"/>
    </source>
</evidence>
<sequence>MKKIFYAVLSAFLLLGLFSCDLQRDPDGSDEQKDHFASFVETKHFRDGLYATLRSTENPTRFVWQDLQSDMYAVTTNDGNTSSRFITWSLGALESSGEIASYYLAYYSLLQRANYFVTRIERSMELNLYLEKELKDVKIFQAEGKTLQALALSRLMERFAYKYDPAATTHPYDLGIVLVKDYNPMIAAPRNTQKECYDYILECLNQAIDVLPNKSNEGNIRVSKHYAHALRARVNFAMGNYDAAKEDAKVLVDNYPLIDVTTAKKFAEVYRDDANNPEIVFRAFASGTIGTVAETTLSGFLWHSGAQLVVSSPISAPFQWVVDLYDDTDYRKSCYITKDFYVIGGGVDKGYVVGKYLGNPAYQSNPNVPDFKVTSRFFSVAEAYLIMAESMAKSGDAAGAKDLLKTLCEKRGGQLEDGDIMDLVMAERTRELIGEGSRLNDMIRWNLPNNHDDMENQPVFLQIGLAKADKLKQPVPAGHYAFTWEFPVRDRQVNPQIIKNWPN</sequence>
<dbReference type="RefSeq" id="WP_012457401.1">
    <property type="nucleotide sequence ID" value="NC_010729.1"/>
</dbReference>
<dbReference type="InterPro" id="IPR011990">
    <property type="entry name" value="TPR-like_helical_dom_sf"/>
</dbReference>
<feature type="domain" description="SusD-like N-terminal" evidence="8">
    <location>
        <begin position="96"/>
        <end position="234"/>
    </location>
</feature>
<evidence type="ECO:0000313" key="9">
    <source>
        <dbReference type="EMBL" id="BAG32813.1"/>
    </source>
</evidence>